<evidence type="ECO:0000313" key="1">
    <source>
        <dbReference type="EMBL" id="PJA45442.1"/>
    </source>
</evidence>
<name>A0A2M7XC88_9BACT</name>
<sequence length="235" mass="26484">MIALLNKYVGQNSSYYSHTKPWHIKPSVFTYEIQKEFPGRDPLQIIADGLFHEVFTVVEIFLVLSRGIYSTRSESAFIDVYQAFQLSGSVYKINSSFEIELQIEEESAKQIESIKPILAPYPEFSERFFQAVGNLVGRRAKPEDVVKDVFVASEGYLKTVTATSRFGDAVKKLSKEGLINKEQKKVLEALHEFRSDADGAGHAGNSSTPNEESTLWFLDTMIAQLRMVNKAVSRS</sequence>
<reference evidence="2" key="1">
    <citation type="submission" date="2017-09" db="EMBL/GenBank/DDBJ databases">
        <title>Depth-based differentiation of microbial function through sediment-hosted aquifers and enrichment of novel symbionts in the deep terrestrial subsurface.</title>
        <authorList>
            <person name="Probst A.J."/>
            <person name="Ladd B."/>
            <person name="Jarett J.K."/>
            <person name="Geller-Mcgrath D.E."/>
            <person name="Sieber C.M.K."/>
            <person name="Emerson J.B."/>
            <person name="Anantharaman K."/>
            <person name="Thomas B.C."/>
            <person name="Malmstrom R."/>
            <person name="Stieglmeier M."/>
            <person name="Klingl A."/>
            <person name="Woyke T."/>
            <person name="Ryan C.M."/>
            <person name="Banfield J.F."/>
        </authorList>
    </citation>
    <scope>NUCLEOTIDE SEQUENCE [LARGE SCALE GENOMIC DNA]</scope>
</reference>
<evidence type="ECO:0000313" key="2">
    <source>
        <dbReference type="Proteomes" id="UP000229385"/>
    </source>
</evidence>
<dbReference type="EMBL" id="PFWU01000037">
    <property type="protein sequence ID" value="PJA45442.1"/>
    <property type="molecule type" value="Genomic_DNA"/>
</dbReference>
<gene>
    <name evidence="1" type="ORF">CO174_03195</name>
</gene>
<protein>
    <recommendedName>
        <fullName evidence="3">DUF4145 domain-containing protein</fullName>
    </recommendedName>
</protein>
<comment type="caution">
    <text evidence="1">The sequence shown here is derived from an EMBL/GenBank/DDBJ whole genome shotgun (WGS) entry which is preliminary data.</text>
</comment>
<accession>A0A2M7XC88</accession>
<organism evidence="1 2">
    <name type="scientific">Candidatus Uhrbacteria bacterium CG_4_9_14_3_um_filter_50_9</name>
    <dbReference type="NCBI Taxonomy" id="1975035"/>
    <lineage>
        <taxon>Bacteria</taxon>
        <taxon>Candidatus Uhriibacteriota</taxon>
    </lineage>
</organism>
<evidence type="ECO:0008006" key="3">
    <source>
        <dbReference type="Google" id="ProtNLM"/>
    </source>
</evidence>
<dbReference type="Proteomes" id="UP000229385">
    <property type="component" value="Unassembled WGS sequence"/>
</dbReference>
<dbReference type="AlphaFoldDB" id="A0A2M7XC88"/>
<proteinExistence type="predicted"/>